<dbReference type="Pfam" id="PF00207">
    <property type="entry name" value="A2M"/>
    <property type="match status" value="1"/>
</dbReference>
<dbReference type="Proteomes" id="UP000549617">
    <property type="component" value="Unassembled WGS sequence"/>
</dbReference>
<evidence type="ECO:0000256" key="2">
    <source>
        <dbReference type="SAM" id="SignalP"/>
    </source>
</evidence>
<dbReference type="SMART" id="SM01359">
    <property type="entry name" value="A2M_N_2"/>
    <property type="match status" value="1"/>
</dbReference>
<feature type="domain" description="Alpha-2-macroglobulin" evidence="4">
    <location>
        <begin position="1243"/>
        <end position="1333"/>
    </location>
</feature>
<evidence type="ECO:0000256" key="1">
    <source>
        <dbReference type="ARBA" id="ARBA00010556"/>
    </source>
</evidence>
<feature type="signal peptide" evidence="2">
    <location>
        <begin position="1"/>
        <end position="26"/>
    </location>
</feature>
<dbReference type="PANTHER" id="PTHR40094">
    <property type="entry name" value="ALPHA-2-MACROGLOBULIN HOMOLOG"/>
    <property type="match status" value="1"/>
</dbReference>
<protein>
    <recommendedName>
        <fullName evidence="7">Alpha-2-macroglobulin</fullName>
    </recommendedName>
</protein>
<dbReference type="InterPro" id="IPR021868">
    <property type="entry name" value="Alpha_2_Macroglob_MG3"/>
</dbReference>
<evidence type="ECO:0000259" key="3">
    <source>
        <dbReference type="SMART" id="SM01359"/>
    </source>
</evidence>
<evidence type="ECO:0000313" key="5">
    <source>
        <dbReference type="EMBL" id="MBB5687614.1"/>
    </source>
</evidence>
<keyword evidence="2" id="KW-0732">Signal</keyword>
<accession>A0A7W9AKZ5</accession>
<evidence type="ECO:0000313" key="6">
    <source>
        <dbReference type="Proteomes" id="UP000549617"/>
    </source>
</evidence>
<dbReference type="PANTHER" id="PTHR40094:SF1">
    <property type="entry name" value="UBIQUITIN DOMAIN-CONTAINING PROTEIN"/>
    <property type="match status" value="1"/>
</dbReference>
<evidence type="ECO:0008006" key="7">
    <source>
        <dbReference type="Google" id="ProtNLM"/>
    </source>
</evidence>
<organism evidence="5 6">
    <name type="scientific">Sphingobium boeckii</name>
    <dbReference type="NCBI Taxonomy" id="1082345"/>
    <lineage>
        <taxon>Bacteria</taxon>
        <taxon>Pseudomonadati</taxon>
        <taxon>Pseudomonadota</taxon>
        <taxon>Alphaproteobacteria</taxon>
        <taxon>Sphingomonadales</taxon>
        <taxon>Sphingomonadaceae</taxon>
        <taxon>Sphingobium</taxon>
    </lineage>
</organism>
<dbReference type="GO" id="GO:0004866">
    <property type="term" value="F:endopeptidase inhibitor activity"/>
    <property type="evidence" value="ECO:0007669"/>
    <property type="project" value="InterPro"/>
</dbReference>
<feature type="domain" description="Alpha-2-macroglobulin bait region" evidence="3">
    <location>
        <begin position="1008"/>
        <end position="1183"/>
    </location>
</feature>
<name>A0A7W9AKZ5_9SPHN</name>
<keyword evidence="6" id="KW-1185">Reference proteome</keyword>
<dbReference type="InterPro" id="IPR002890">
    <property type="entry name" value="MG2"/>
</dbReference>
<dbReference type="InterPro" id="IPR041246">
    <property type="entry name" value="Bact_MG10"/>
</dbReference>
<proteinExistence type="inferred from homology"/>
<dbReference type="InterPro" id="IPR051802">
    <property type="entry name" value="YfhM-like"/>
</dbReference>
<feature type="chain" id="PRO_5030675334" description="Alpha-2-macroglobulin" evidence="2">
    <location>
        <begin position="27"/>
        <end position="1903"/>
    </location>
</feature>
<dbReference type="SMART" id="SM01360">
    <property type="entry name" value="A2M"/>
    <property type="match status" value="1"/>
</dbReference>
<dbReference type="EMBL" id="JACIJC010000006">
    <property type="protein sequence ID" value="MBB5687614.1"/>
    <property type="molecule type" value="Genomic_DNA"/>
</dbReference>
<dbReference type="Pfam" id="PF11974">
    <property type="entry name" value="bMG3"/>
    <property type="match status" value="1"/>
</dbReference>
<gene>
    <name evidence="5" type="ORF">FHS49_003656</name>
</gene>
<comment type="similarity">
    <text evidence="1">Belongs to the protease inhibitor I39 (alpha-2-macroglobulin) family. Bacterial alpha-2-macroglobulin subfamily.</text>
</comment>
<dbReference type="Pfam" id="PF07703">
    <property type="entry name" value="A2M_BRD"/>
    <property type="match status" value="1"/>
</dbReference>
<dbReference type="RefSeq" id="WP_184021585.1">
    <property type="nucleotide sequence ID" value="NZ_JACIJC010000006.1"/>
</dbReference>
<dbReference type="Pfam" id="PF17973">
    <property type="entry name" value="bMG10"/>
    <property type="match status" value="1"/>
</dbReference>
<sequence>MFNRLWRVAVLALAIAPVAASGDQSAQVVLATPGNGDGAIERFTMRFSADMVPLGDPRAKVPVKVECPVGGTGRWIDTKTFVWDFAKSLPGGIACTFTLNDGLETLAGTGLGGTRSFTVDTGGPSVRAVLPGAYGSDIEEDQVFLVATNVPADPRSIAANGYCAVDGLGEKIALDVLPRETVSKVLSGLGDDDWRATEFMSEAGVPIASRSDPKALSTITAVQCRRPLPPGRDMGLVWSKAISGAGRVAGRDQRFDYTVRREFAARFECGRVNPQAGCNPVQSAYVRFTAPIPVATAAAIRLETSDGRSLKPKLEADGDAVVSQVSFEAPLPASVTGRVLLPANVRDESGRPLSNAERFPLDIKIDEAPPLVKFAANFGILEAREGGVLPVTVRNVEPALQGKNIGVVGEKLRVDGSDGEIANWLREIDRVSKSDFRTEKRGKDEITVNYRGTEALIGDRPGTNAMTLALPGKGKDFEVVGIPLTKPGFYVVELASPRLGQALLGRNVPRYVTAGALVTNMSVHFKWGRAASLAWVTALDSGKPVAGAAVRVTDACSGRTLAQGTSDKAGRLIVAGGLPDPETYGSCENDNPHPLMVSARSGEDFSFTMTDWGSGIRPYDFDLPYGWSESEDLVHTIFDRTLIRAGETVNMKHILRKPIATGFAYGGGFTGKLKLSHRGSGTEFEMPLTIGAEGIGESVWTAPKGAPQGDYDITIIHGDKSIYTNQSIKVDEFRLPTMRATIDGPKNALIRPVNVPVDMFVGYLSGGGASNLPVRVRTAFTRGYATPRGWDGWSFGGRAIAEGTVPLNGDGEEIEQALPPAQTQPMTLNPQGTGRAVIDVPTAVDEITDMNVEMDYADANGEILTATRRIQLFPSAVRLGIKTDGWMMKSDDLRLKFVALDTEGRLRKGQKISVTLYSREILTARRRLIGGFYAYDNQAKTTKLATGCTAVTDKSGQASCAIDPDISGEVWAVATTLDENGHVSRAVTSVWLAGADEWWFGGDNGDRMDVIPEKNDYKAGETAKFQVRMPFREATALVTVEREGVLSSYVTTLKGKDPVIEVKMPGSYAPDVYVSVMAVRGRVSGWKQWLMDKAREWKMPFVDTGDTPTALVDLAKPSFRLGIAKVNVGWEGHRLAVKVKADKDKYAVRSTANVDVEVKRPGGKAAASAEIAFVAIDEALIQLQPNESWKLIDAMMGERPLSVLTSTAQTQVVGKRHYGKKAVEIGGGGGDLSALNREDFRPVLLWKGRVTLDGKGRARVQVPLADSLTAYRLVAIATDGPGLFGTGEAAIRTVQDLAVYSGLPPLVRSGDQYGASFTLRNGTDRPVKVTANASVEGASLTMPPLTVEIPANGAVPVTWNLTAPAGMETLNWTVDVKAGKMADRLTVSQDVIPAIPIETWATTVLQVGPNAQVPIMAPAGALPGLGSVDVRLSDTLAPPMASVRDYMARYPYNCFEQQFSRAIVLGDAAAWARLSEEMPAYLDPEGLLRYFPIDRISGSETLTAYVLSLSAEAGWVIPEGAKDRMVKALQAVIDGRLKRESAWGGDIRLQRIAALAALARNGLARPAMLGSIGLAPQDMPTGALADWLVIIDKTKGLNNRAPLRIAAEAVLRTRIVYEGSRFDLVDAKNAPWWMMSSGDEMSLKVLMATLGKPGWQDETPRLMIGAAMRQQRGHWDTTPANAWGAIAVMRFAQIYPAQAIAGTTTATMGGQTQSRVWPQMTEAAPLMLALPPKRETLTLRQSGGAGPWAMVSVRAAVPLLEPLYAGYKMSKTVTPIQQQVSGQYTRGDVLKVTITVDATADRNWVVVNDPVVPGGTIVSALGGQSAQLAQAGGEGVQPSYVERGKDGWRGYFEWVPRGRFTVSYAVRLNGIGRFTLPPTRVEAMYSPDIRAQVPNGPVVVEMQ</sequence>
<dbReference type="Pfam" id="PF01835">
    <property type="entry name" value="MG2"/>
    <property type="match status" value="1"/>
</dbReference>
<comment type="caution">
    <text evidence="5">The sequence shown here is derived from an EMBL/GenBank/DDBJ whole genome shotgun (WGS) entry which is preliminary data.</text>
</comment>
<dbReference type="InterPro" id="IPR011625">
    <property type="entry name" value="A2M_N_BRD"/>
</dbReference>
<dbReference type="InterPro" id="IPR001599">
    <property type="entry name" value="Macroglobln_a2"/>
</dbReference>
<evidence type="ECO:0000259" key="4">
    <source>
        <dbReference type="SMART" id="SM01360"/>
    </source>
</evidence>
<reference evidence="5 6" key="1">
    <citation type="submission" date="2020-08" db="EMBL/GenBank/DDBJ databases">
        <title>Genomic Encyclopedia of Type Strains, Phase IV (KMG-IV): sequencing the most valuable type-strain genomes for metagenomic binning, comparative biology and taxonomic classification.</title>
        <authorList>
            <person name="Goeker M."/>
        </authorList>
    </citation>
    <scope>NUCLEOTIDE SEQUENCE [LARGE SCALE GENOMIC DNA]</scope>
    <source>
        <strain evidence="5 6">DSM 25079</strain>
    </source>
</reference>